<name>H2ZGN1_CIOSA</name>
<proteinExistence type="predicted"/>
<dbReference type="AlphaFoldDB" id="H2ZGN1"/>
<dbReference type="PROSITE" id="PS50234">
    <property type="entry name" value="VWFA"/>
    <property type="match status" value="1"/>
</dbReference>
<dbReference type="GeneTree" id="ENSGT01150000290645"/>
<sequence>MSDVRKFISGLTSYLPIGQNKVRVAITAYNRIVFTDQQTWFLDAHNSFSSLDFAISRLPSEGLGRNAGAAMAWVGDNAFKGRLGDRPSVKNLIVLIATGNPDDFITTSAAALRNIGKLAVVAVGPDATAPELQAAATAPSSDNFLRVPDFLDLDNNIKFIYNLLCGVNCITE</sequence>
<protein>
    <recommendedName>
        <fullName evidence="1">VWFA domain-containing protein</fullName>
    </recommendedName>
</protein>
<dbReference type="SMART" id="SM00327">
    <property type="entry name" value="VWA"/>
    <property type="match status" value="1"/>
</dbReference>
<keyword evidence="3" id="KW-1185">Reference proteome</keyword>
<reference evidence="2" key="3">
    <citation type="submission" date="2025-09" db="UniProtKB">
        <authorList>
            <consortium name="Ensembl"/>
        </authorList>
    </citation>
    <scope>IDENTIFICATION</scope>
</reference>
<evidence type="ECO:0000259" key="1">
    <source>
        <dbReference type="PROSITE" id="PS50234"/>
    </source>
</evidence>
<accession>H2ZGN1</accession>
<dbReference type="Pfam" id="PF00092">
    <property type="entry name" value="VWA"/>
    <property type="match status" value="1"/>
</dbReference>
<reference evidence="2" key="2">
    <citation type="submission" date="2025-08" db="UniProtKB">
        <authorList>
            <consortium name="Ensembl"/>
        </authorList>
    </citation>
    <scope>IDENTIFICATION</scope>
</reference>
<organism evidence="2 3">
    <name type="scientific">Ciona savignyi</name>
    <name type="common">Pacific transparent sea squirt</name>
    <dbReference type="NCBI Taxonomy" id="51511"/>
    <lineage>
        <taxon>Eukaryota</taxon>
        <taxon>Metazoa</taxon>
        <taxon>Chordata</taxon>
        <taxon>Tunicata</taxon>
        <taxon>Ascidiacea</taxon>
        <taxon>Phlebobranchia</taxon>
        <taxon>Cionidae</taxon>
        <taxon>Ciona</taxon>
    </lineage>
</organism>
<dbReference type="eggNOG" id="KOG3544">
    <property type="taxonomic scope" value="Eukaryota"/>
</dbReference>
<dbReference type="InParanoid" id="H2ZGN1"/>
<dbReference type="HOGENOM" id="CLU_1554722_0_0_1"/>
<evidence type="ECO:0000313" key="3">
    <source>
        <dbReference type="Proteomes" id="UP000007875"/>
    </source>
</evidence>
<dbReference type="Gene3D" id="3.40.50.410">
    <property type="entry name" value="von Willebrand factor, type A domain"/>
    <property type="match status" value="1"/>
</dbReference>
<dbReference type="InterPro" id="IPR050525">
    <property type="entry name" value="ECM_Assembly_Org"/>
</dbReference>
<dbReference type="Proteomes" id="UP000007875">
    <property type="component" value="Unassembled WGS sequence"/>
</dbReference>
<dbReference type="STRING" id="51511.ENSCSAVP00000016747"/>
<dbReference type="PANTHER" id="PTHR24020:SF84">
    <property type="entry name" value="VWFA DOMAIN-CONTAINING PROTEIN"/>
    <property type="match status" value="1"/>
</dbReference>
<feature type="domain" description="VWFA" evidence="1">
    <location>
        <begin position="1"/>
        <end position="164"/>
    </location>
</feature>
<dbReference type="SUPFAM" id="SSF53300">
    <property type="entry name" value="vWA-like"/>
    <property type="match status" value="1"/>
</dbReference>
<dbReference type="PANTHER" id="PTHR24020">
    <property type="entry name" value="COLLAGEN ALPHA"/>
    <property type="match status" value="1"/>
</dbReference>
<dbReference type="Ensembl" id="ENSCSAVT00000016929.1">
    <property type="protein sequence ID" value="ENSCSAVP00000016747.1"/>
    <property type="gene ID" value="ENSCSAVG00000009848.1"/>
</dbReference>
<dbReference type="InterPro" id="IPR002035">
    <property type="entry name" value="VWF_A"/>
</dbReference>
<reference evidence="3" key="1">
    <citation type="submission" date="2003-08" db="EMBL/GenBank/DDBJ databases">
        <authorList>
            <person name="Birren B."/>
            <person name="Nusbaum C."/>
            <person name="Abebe A."/>
            <person name="Abouelleil A."/>
            <person name="Adekoya E."/>
            <person name="Ait-zahra M."/>
            <person name="Allen N."/>
            <person name="Allen T."/>
            <person name="An P."/>
            <person name="Anderson M."/>
            <person name="Anderson S."/>
            <person name="Arachchi H."/>
            <person name="Armbruster J."/>
            <person name="Bachantsang P."/>
            <person name="Baldwin J."/>
            <person name="Barry A."/>
            <person name="Bayul T."/>
            <person name="Blitshsteyn B."/>
            <person name="Bloom T."/>
            <person name="Blye J."/>
            <person name="Boguslavskiy L."/>
            <person name="Borowsky M."/>
            <person name="Boukhgalter B."/>
            <person name="Brunache A."/>
            <person name="Butler J."/>
            <person name="Calixte N."/>
            <person name="Calvo S."/>
            <person name="Camarata J."/>
            <person name="Campo K."/>
            <person name="Chang J."/>
            <person name="Cheshatsang Y."/>
            <person name="Citroen M."/>
            <person name="Collymore A."/>
            <person name="Considine T."/>
            <person name="Cook A."/>
            <person name="Cooke P."/>
            <person name="Corum B."/>
            <person name="Cuomo C."/>
            <person name="David R."/>
            <person name="Dawoe T."/>
            <person name="Degray S."/>
            <person name="Dodge S."/>
            <person name="Dooley K."/>
            <person name="Dorje P."/>
            <person name="Dorjee K."/>
            <person name="Dorris L."/>
            <person name="Duffey N."/>
            <person name="Dupes A."/>
            <person name="Elkins T."/>
            <person name="Engels R."/>
            <person name="Erickson J."/>
            <person name="Farina A."/>
            <person name="Faro S."/>
            <person name="Ferreira P."/>
            <person name="Fischer H."/>
            <person name="Fitzgerald M."/>
            <person name="Foley K."/>
            <person name="Gage D."/>
            <person name="Galagan J."/>
            <person name="Gearin G."/>
            <person name="Gnerre S."/>
            <person name="Gnirke A."/>
            <person name="Goyette A."/>
            <person name="Graham J."/>
            <person name="Grandbois E."/>
            <person name="Gyaltsen K."/>
            <person name="Hafez N."/>
            <person name="Hagopian D."/>
            <person name="Hagos B."/>
            <person name="Hall J."/>
            <person name="Hatcher B."/>
            <person name="Heller A."/>
            <person name="Higgins H."/>
            <person name="Honan T."/>
            <person name="Horn A."/>
            <person name="Houde N."/>
            <person name="Hughes L."/>
            <person name="Hulme W."/>
            <person name="Husby E."/>
            <person name="Iliev I."/>
            <person name="Jaffe D."/>
            <person name="Jones C."/>
            <person name="Kamal M."/>
            <person name="Kamat A."/>
            <person name="Kamvysselis M."/>
            <person name="Karlsson E."/>
            <person name="Kells C."/>
            <person name="Kieu A."/>
            <person name="Kisner P."/>
            <person name="Kodira C."/>
            <person name="Kulbokas E."/>
            <person name="Labutti K."/>
            <person name="Lama D."/>
            <person name="Landers T."/>
            <person name="Leger J."/>
            <person name="Levine S."/>
            <person name="Lewis D."/>
            <person name="Lewis T."/>
            <person name="Lindblad-toh K."/>
            <person name="Liu X."/>
            <person name="Lokyitsang T."/>
            <person name="Lokyitsang Y."/>
            <person name="Lucien O."/>
            <person name="Lui A."/>
            <person name="Ma L.J."/>
            <person name="Mabbitt R."/>
            <person name="Macdonald J."/>
            <person name="Maclean C."/>
            <person name="Major J."/>
            <person name="Manning J."/>
            <person name="Marabella R."/>
            <person name="Maru K."/>
            <person name="Matthews C."/>
            <person name="Mauceli E."/>
            <person name="Mccarthy M."/>
            <person name="Mcdonough S."/>
            <person name="Mcghee T."/>
            <person name="Meldrim J."/>
            <person name="Meneus L."/>
            <person name="Mesirov J."/>
            <person name="Mihalev A."/>
            <person name="Mihova T."/>
            <person name="Mikkelsen T."/>
            <person name="Mlenga V."/>
            <person name="Moru K."/>
            <person name="Mozes J."/>
            <person name="Mulrain L."/>
            <person name="Munson G."/>
            <person name="Naylor J."/>
            <person name="Newes C."/>
            <person name="Nguyen C."/>
            <person name="Nguyen N."/>
            <person name="Nguyen T."/>
            <person name="Nicol R."/>
            <person name="Nielsen C."/>
            <person name="Nizzari M."/>
            <person name="Norbu C."/>
            <person name="Norbu N."/>
            <person name="O'donnell P."/>
            <person name="Okoawo O."/>
            <person name="O'leary S."/>
            <person name="Omotosho B."/>
            <person name="O'neill K."/>
            <person name="Osman S."/>
            <person name="Parker S."/>
            <person name="Perrin D."/>
            <person name="Phunkhang P."/>
            <person name="Piqani B."/>
            <person name="Purcell S."/>
            <person name="Rachupka T."/>
            <person name="Ramasamy U."/>
            <person name="Rameau R."/>
            <person name="Ray V."/>
            <person name="Raymond C."/>
            <person name="Retta R."/>
            <person name="Richardson S."/>
            <person name="Rise C."/>
            <person name="Rodriguez J."/>
            <person name="Rogers J."/>
            <person name="Rogov P."/>
            <person name="Rutman M."/>
            <person name="Schupbach R."/>
            <person name="Seaman C."/>
            <person name="Settipalli S."/>
            <person name="Sharpe T."/>
            <person name="Sheridan J."/>
            <person name="Sherpa N."/>
            <person name="Shi J."/>
            <person name="Smirnov S."/>
            <person name="Smith C."/>
            <person name="Sougnez C."/>
            <person name="Spencer B."/>
            <person name="Stalker J."/>
            <person name="Stange-thomann N."/>
            <person name="Stavropoulos S."/>
            <person name="Stetson K."/>
            <person name="Stone C."/>
            <person name="Stone S."/>
            <person name="Stubbs M."/>
            <person name="Talamas J."/>
            <person name="Tchuinga P."/>
            <person name="Tenzing P."/>
            <person name="Tesfaye S."/>
            <person name="Theodore J."/>
            <person name="Thoulutsang Y."/>
            <person name="Topham K."/>
            <person name="Towey S."/>
            <person name="Tsamla T."/>
            <person name="Tsomo N."/>
            <person name="Vallee D."/>
            <person name="Vassiliev H."/>
            <person name="Venkataraman V."/>
            <person name="Vinson J."/>
            <person name="Vo A."/>
            <person name="Wade C."/>
            <person name="Wang S."/>
            <person name="Wangchuk T."/>
            <person name="Wangdi T."/>
            <person name="Whittaker C."/>
            <person name="Wilkinson J."/>
            <person name="Wu Y."/>
            <person name="Wyman D."/>
            <person name="Yadav S."/>
            <person name="Yang S."/>
            <person name="Yang X."/>
            <person name="Yeager S."/>
            <person name="Yee E."/>
            <person name="Young G."/>
            <person name="Zainoun J."/>
            <person name="Zembeck L."/>
            <person name="Zimmer A."/>
            <person name="Zody M."/>
            <person name="Lander E."/>
        </authorList>
    </citation>
    <scope>NUCLEOTIDE SEQUENCE [LARGE SCALE GENOMIC DNA]</scope>
</reference>
<evidence type="ECO:0000313" key="2">
    <source>
        <dbReference type="Ensembl" id="ENSCSAVP00000016747.1"/>
    </source>
</evidence>
<dbReference type="InterPro" id="IPR036465">
    <property type="entry name" value="vWFA_dom_sf"/>
</dbReference>
<dbReference type="OMA" id="YLPISQM"/>